<keyword evidence="1" id="KW-0472">Membrane</keyword>
<dbReference type="AlphaFoldDB" id="A0A1C6GCD5"/>
<evidence type="ECO:0000256" key="1">
    <source>
        <dbReference type="SAM" id="Phobius"/>
    </source>
</evidence>
<protein>
    <submittedName>
        <fullName evidence="2">Uncharacterized protein</fullName>
    </submittedName>
</protein>
<proteinExistence type="predicted"/>
<organism evidence="2">
    <name type="scientific">uncultured Anaerotruncus sp</name>
    <dbReference type="NCBI Taxonomy" id="905011"/>
    <lineage>
        <taxon>Bacteria</taxon>
        <taxon>Bacillati</taxon>
        <taxon>Bacillota</taxon>
        <taxon>Clostridia</taxon>
        <taxon>Eubacteriales</taxon>
        <taxon>Oscillospiraceae</taxon>
        <taxon>Anaerotruncus</taxon>
        <taxon>environmental samples</taxon>
    </lineage>
</organism>
<gene>
    <name evidence="2" type="ORF">SAMEA3545359_00313</name>
</gene>
<accession>A0A1C6GCD5</accession>
<feature type="transmembrane region" description="Helical" evidence="1">
    <location>
        <begin position="27"/>
        <end position="48"/>
    </location>
</feature>
<dbReference type="EMBL" id="FMHG01000001">
    <property type="protein sequence ID" value="SCJ42734.1"/>
    <property type="molecule type" value="Genomic_DNA"/>
</dbReference>
<keyword evidence="1" id="KW-0812">Transmembrane</keyword>
<evidence type="ECO:0000313" key="2">
    <source>
        <dbReference type="EMBL" id="SCJ42734.1"/>
    </source>
</evidence>
<keyword evidence="1" id="KW-1133">Transmembrane helix</keyword>
<name>A0A1C6GCD5_9FIRM</name>
<sequence length="70" mass="7936">MQCGRCGSLNVQVQAVAETRRRGCFTVLLYIILLFIPIVGWIALFCLLRGQRSVTRGYAVCQTCGNRWRV</sequence>
<reference evidence="2" key="1">
    <citation type="submission" date="2015-09" db="EMBL/GenBank/DDBJ databases">
        <authorList>
            <consortium name="Pathogen Informatics"/>
        </authorList>
    </citation>
    <scope>NUCLEOTIDE SEQUENCE</scope>
    <source>
        <strain evidence="2">2789STDY5834896</strain>
    </source>
</reference>